<dbReference type="Gene3D" id="3.20.20.70">
    <property type="entry name" value="Aldolase class I"/>
    <property type="match status" value="1"/>
</dbReference>
<feature type="binding site" evidence="8">
    <location>
        <position position="60"/>
    </location>
    <ligand>
        <name>[4Fe-4S] cluster</name>
        <dbReference type="ChEBI" id="CHEBI:49883"/>
        <label>2</label>
        <note>4Fe-4S-S-AdoMet</note>
    </ligand>
</feature>
<dbReference type="GO" id="GO:0016992">
    <property type="term" value="F:lipoate synthase activity"/>
    <property type="evidence" value="ECO:0007669"/>
    <property type="project" value="UniProtKB-UniRule"/>
</dbReference>
<dbReference type="InterPro" id="IPR007197">
    <property type="entry name" value="rSAM"/>
</dbReference>
<keyword evidence="6 8" id="KW-0411">Iron-sulfur</keyword>
<dbReference type="PIRSF" id="PIRSF005963">
    <property type="entry name" value="Lipoyl_synth"/>
    <property type="match status" value="1"/>
</dbReference>
<dbReference type="InterPro" id="IPR013785">
    <property type="entry name" value="Aldolase_TIM"/>
</dbReference>
<dbReference type="GO" id="GO:0051539">
    <property type="term" value="F:4 iron, 4 sulfur cluster binding"/>
    <property type="evidence" value="ECO:0007669"/>
    <property type="project" value="UniProtKB-UniRule"/>
</dbReference>
<evidence type="ECO:0000259" key="9">
    <source>
        <dbReference type="PROSITE" id="PS51918"/>
    </source>
</evidence>
<evidence type="ECO:0000256" key="4">
    <source>
        <dbReference type="ARBA" id="ARBA00022723"/>
    </source>
</evidence>
<keyword evidence="3 8" id="KW-0949">S-adenosyl-L-methionine</keyword>
<comment type="catalytic activity">
    <reaction evidence="7 8">
        <text>[[Fe-S] cluster scaffold protein carrying a second [4Fe-4S](2+) cluster] + N(6)-octanoyl-L-lysyl-[protein] + 2 oxidized [2Fe-2S]-[ferredoxin] + 2 S-adenosyl-L-methionine + 4 H(+) = [[Fe-S] cluster scaffold protein] + N(6)-[(R)-dihydrolipoyl]-L-lysyl-[protein] + 4 Fe(3+) + 2 hydrogen sulfide + 2 5'-deoxyadenosine + 2 L-methionine + 2 reduced [2Fe-2S]-[ferredoxin]</text>
        <dbReference type="Rhea" id="RHEA:16585"/>
        <dbReference type="Rhea" id="RHEA-COMP:9928"/>
        <dbReference type="Rhea" id="RHEA-COMP:10000"/>
        <dbReference type="Rhea" id="RHEA-COMP:10001"/>
        <dbReference type="Rhea" id="RHEA-COMP:10475"/>
        <dbReference type="Rhea" id="RHEA-COMP:14568"/>
        <dbReference type="Rhea" id="RHEA-COMP:14569"/>
        <dbReference type="ChEBI" id="CHEBI:15378"/>
        <dbReference type="ChEBI" id="CHEBI:17319"/>
        <dbReference type="ChEBI" id="CHEBI:29034"/>
        <dbReference type="ChEBI" id="CHEBI:29919"/>
        <dbReference type="ChEBI" id="CHEBI:33722"/>
        <dbReference type="ChEBI" id="CHEBI:33737"/>
        <dbReference type="ChEBI" id="CHEBI:33738"/>
        <dbReference type="ChEBI" id="CHEBI:57844"/>
        <dbReference type="ChEBI" id="CHEBI:59789"/>
        <dbReference type="ChEBI" id="CHEBI:78809"/>
        <dbReference type="ChEBI" id="CHEBI:83100"/>
        <dbReference type="EC" id="2.8.1.8"/>
    </reaction>
</comment>
<proteinExistence type="inferred from homology"/>
<evidence type="ECO:0000313" key="10">
    <source>
        <dbReference type="EMBL" id="HGH00062.1"/>
    </source>
</evidence>
<dbReference type="EMBL" id="DTHO01000068">
    <property type="protein sequence ID" value="HGH00062.1"/>
    <property type="molecule type" value="Genomic_DNA"/>
</dbReference>
<dbReference type="NCBIfam" id="NF004019">
    <property type="entry name" value="PRK05481.1"/>
    <property type="match status" value="1"/>
</dbReference>
<keyword evidence="5 8" id="KW-0408">Iron</keyword>
<comment type="cofactor">
    <cofactor evidence="8">
        <name>[4Fe-4S] cluster</name>
        <dbReference type="ChEBI" id="CHEBI:49883"/>
    </cofactor>
    <text evidence="8">Binds 2 [4Fe-4S] clusters per subunit. One cluster is coordinated with 3 cysteines and an exchangeable S-adenosyl-L-methionine.</text>
</comment>
<dbReference type="GO" id="GO:0009249">
    <property type="term" value="P:protein lipoylation"/>
    <property type="evidence" value="ECO:0007669"/>
    <property type="project" value="UniProtKB-UniRule"/>
</dbReference>
<evidence type="ECO:0000256" key="8">
    <source>
        <dbReference type="HAMAP-Rule" id="MF_00206"/>
    </source>
</evidence>
<keyword evidence="8" id="KW-0963">Cytoplasm</keyword>
<dbReference type="InterPro" id="IPR003698">
    <property type="entry name" value="Lipoyl_synth"/>
</dbReference>
<keyword evidence="4 8" id="KW-0479">Metal-binding</keyword>
<evidence type="ECO:0000256" key="5">
    <source>
        <dbReference type="ARBA" id="ARBA00023004"/>
    </source>
</evidence>
<dbReference type="SMART" id="SM00729">
    <property type="entry name" value="Elp3"/>
    <property type="match status" value="1"/>
</dbReference>
<evidence type="ECO:0000256" key="2">
    <source>
        <dbReference type="ARBA" id="ARBA00022679"/>
    </source>
</evidence>
<dbReference type="NCBIfam" id="TIGR00510">
    <property type="entry name" value="lipA"/>
    <property type="match status" value="1"/>
</dbReference>
<comment type="pathway">
    <text evidence="8">Protein modification; protein lipoylation via endogenous pathway; protein N(6)-(lipoyl)lysine from octanoyl-[acyl-carrier-protein]: step 2/2.</text>
</comment>
<dbReference type="PANTHER" id="PTHR10949">
    <property type="entry name" value="LIPOYL SYNTHASE"/>
    <property type="match status" value="1"/>
</dbReference>
<evidence type="ECO:0000256" key="6">
    <source>
        <dbReference type="ARBA" id="ARBA00023014"/>
    </source>
</evidence>
<dbReference type="UniPathway" id="UPA00538">
    <property type="reaction ID" value="UER00593"/>
</dbReference>
<feature type="binding site" evidence="8">
    <location>
        <position position="63"/>
    </location>
    <ligand>
        <name>[4Fe-4S] cluster</name>
        <dbReference type="ChEBI" id="CHEBI:49883"/>
        <label>2</label>
        <note>4Fe-4S-S-AdoMet</note>
    </ligand>
</feature>
<dbReference type="CDD" id="cd01335">
    <property type="entry name" value="Radical_SAM"/>
    <property type="match status" value="1"/>
</dbReference>
<dbReference type="Pfam" id="PF04055">
    <property type="entry name" value="Radical_SAM"/>
    <property type="match status" value="1"/>
</dbReference>
<sequence length="286" mass="32104">MHLPEWVKTRITGIEKTQKFLKIRNLNTVCEALRCPNRRDCYRHKVLTFMILGRICTRGCLFCNSEKGKPEPPDSFEPERIARVVKELFLKYVVITSPARDDLSDGGAGHFTKTVEEIKKINPDSLIEVLVPDFQGNIESIKNVVSSEIAVFSHNMETVKKFYGSVRKADYRCSLKVIETAKNINPEIITKSGLMLGLGETIEEVFETLKDLKNAGCDIVTFGQYLQPSKKALPVVEYIKPTVFSMMAEKALQFGFKAVLSSPLVRSSTLAYDIYLAAKEGADGKL</sequence>
<comment type="function">
    <text evidence="8">Catalyzes the radical-mediated insertion of two sulfur atoms into the C-6 and C-8 positions of the octanoyl moiety bound to the lipoyl domains of lipoate-dependent enzymes, thereby converting the octanoylated domains into lipoylated derivatives.</text>
</comment>
<dbReference type="InterPro" id="IPR006638">
    <property type="entry name" value="Elp3/MiaA/NifB-like_rSAM"/>
</dbReference>
<keyword evidence="1 8" id="KW-0004">4Fe-4S</keyword>
<dbReference type="NCBIfam" id="NF009544">
    <property type="entry name" value="PRK12928.1"/>
    <property type="match status" value="1"/>
</dbReference>
<dbReference type="PANTHER" id="PTHR10949:SF0">
    <property type="entry name" value="LIPOYL SYNTHASE, MITOCHONDRIAL"/>
    <property type="match status" value="1"/>
</dbReference>
<dbReference type="HAMAP" id="MF_00206">
    <property type="entry name" value="Lipoyl_synth"/>
    <property type="match status" value="1"/>
</dbReference>
<feature type="binding site" evidence="8">
    <location>
        <position position="41"/>
    </location>
    <ligand>
        <name>[4Fe-4S] cluster</name>
        <dbReference type="ChEBI" id="CHEBI:49883"/>
        <label>1</label>
    </ligand>
</feature>
<evidence type="ECO:0000256" key="1">
    <source>
        <dbReference type="ARBA" id="ARBA00022485"/>
    </source>
</evidence>
<feature type="binding site" evidence="8">
    <location>
        <position position="268"/>
    </location>
    <ligand>
        <name>[4Fe-4S] cluster</name>
        <dbReference type="ChEBI" id="CHEBI:49883"/>
        <label>1</label>
    </ligand>
</feature>
<accession>A0A7C4AK45</accession>
<keyword evidence="2 8" id="KW-0808">Transferase</keyword>
<dbReference type="SFLD" id="SFLDS00029">
    <property type="entry name" value="Radical_SAM"/>
    <property type="match status" value="1"/>
</dbReference>
<dbReference type="InterPro" id="IPR058240">
    <property type="entry name" value="rSAM_sf"/>
</dbReference>
<reference evidence="10" key="1">
    <citation type="journal article" date="2020" name="mSystems">
        <title>Genome- and Community-Level Interaction Insights into Carbon Utilization and Element Cycling Functions of Hydrothermarchaeota in Hydrothermal Sediment.</title>
        <authorList>
            <person name="Zhou Z."/>
            <person name="Liu Y."/>
            <person name="Xu W."/>
            <person name="Pan J."/>
            <person name="Luo Z.H."/>
            <person name="Li M."/>
        </authorList>
    </citation>
    <scope>NUCLEOTIDE SEQUENCE [LARGE SCALE GENOMIC DNA]</scope>
    <source>
        <strain evidence="10">SpSt-788</strain>
    </source>
</reference>
<evidence type="ECO:0000256" key="7">
    <source>
        <dbReference type="ARBA" id="ARBA00047326"/>
    </source>
</evidence>
<dbReference type="GO" id="GO:0005737">
    <property type="term" value="C:cytoplasm"/>
    <property type="evidence" value="ECO:0007669"/>
    <property type="project" value="UniProtKB-SubCell"/>
</dbReference>
<organism evidence="10">
    <name type="scientific">Thermodesulfovibrio aggregans</name>
    <dbReference type="NCBI Taxonomy" id="86166"/>
    <lineage>
        <taxon>Bacteria</taxon>
        <taxon>Pseudomonadati</taxon>
        <taxon>Nitrospirota</taxon>
        <taxon>Thermodesulfovibrionia</taxon>
        <taxon>Thermodesulfovibrionales</taxon>
        <taxon>Thermodesulfovibrionaceae</taxon>
        <taxon>Thermodesulfovibrio</taxon>
    </lineage>
</organism>
<protein>
    <recommendedName>
        <fullName evidence="8">Lipoyl synthase</fullName>
        <ecNumber evidence="8">2.8.1.8</ecNumber>
    </recommendedName>
    <alternativeName>
        <fullName evidence="8">Lip-syn</fullName>
        <shortName evidence="8">LS</shortName>
    </alternativeName>
    <alternativeName>
        <fullName evidence="8">Lipoate synthase</fullName>
    </alternativeName>
    <alternativeName>
        <fullName evidence="8">Lipoic acid synthase</fullName>
    </alternativeName>
    <alternativeName>
        <fullName evidence="8">Sulfur insertion protein LipA</fullName>
    </alternativeName>
</protein>
<feature type="domain" description="Radical SAM core" evidence="9">
    <location>
        <begin position="42"/>
        <end position="257"/>
    </location>
</feature>
<comment type="caution">
    <text evidence="10">The sequence shown here is derived from an EMBL/GenBank/DDBJ whole genome shotgun (WGS) entry which is preliminary data.</text>
</comment>
<feature type="binding site" evidence="8">
    <location>
        <position position="35"/>
    </location>
    <ligand>
        <name>[4Fe-4S] cluster</name>
        <dbReference type="ChEBI" id="CHEBI:49883"/>
        <label>1</label>
    </ligand>
</feature>
<dbReference type="EC" id="2.8.1.8" evidence="8"/>
<feature type="binding site" evidence="8">
    <location>
        <position position="30"/>
    </location>
    <ligand>
        <name>[4Fe-4S] cluster</name>
        <dbReference type="ChEBI" id="CHEBI:49883"/>
        <label>1</label>
    </ligand>
</feature>
<gene>
    <name evidence="8 10" type="primary">lipA</name>
    <name evidence="10" type="ORF">ENV75_06420</name>
</gene>
<dbReference type="PROSITE" id="PS51918">
    <property type="entry name" value="RADICAL_SAM"/>
    <property type="match status" value="1"/>
</dbReference>
<evidence type="ECO:0000256" key="3">
    <source>
        <dbReference type="ARBA" id="ARBA00022691"/>
    </source>
</evidence>
<name>A0A7C4AK45_9BACT</name>
<comment type="subcellular location">
    <subcellularLocation>
        <location evidence="8">Cytoplasm</location>
    </subcellularLocation>
</comment>
<dbReference type="AlphaFoldDB" id="A0A7C4AK45"/>
<dbReference type="GO" id="GO:0046872">
    <property type="term" value="F:metal ion binding"/>
    <property type="evidence" value="ECO:0007669"/>
    <property type="project" value="UniProtKB-KW"/>
</dbReference>
<dbReference type="SUPFAM" id="SSF102114">
    <property type="entry name" value="Radical SAM enzymes"/>
    <property type="match status" value="1"/>
</dbReference>
<comment type="similarity">
    <text evidence="8">Belongs to the radical SAM superfamily. Lipoyl synthase family.</text>
</comment>
<feature type="binding site" evidence="8">
    <location>
        <position position="56"/>
    </location>
    <ligand>
        <name>[4Fe-4S] cluster</name>
        <dbReference type="ChEBI" id="CHEBI:49883"/>
        <label>2</label>
        <note>4Fe-4S-S-AdoMet</note>
    </ligand>
</feature>